<dbReference type="EMBL" id="CACVKT020005631">
    <property type="protein sequence ID" value="CAC5396719.1"/>
    <property type="molecule type" value="Genomic_DNA"/>
</dbReference>
<dbReference type="Proteomes" id="UP000507470">
    <property type="component" value="Unassembled WGS sequence"/>
</dbReference>
<dbReference type="SMART" id="SM00248">
    <property type="entry name" value="ANK"/>
    <property type="match status" value="6"/>
</dbReference>
<protein>
    <submittedName>
        <fullName evidence="1">Uncharacterized protein</fullName>
    </submittedName>
</protein>
<evidence type="ECO:0000313" key="1">
    <source>
        <dbReference type="EMBL" id="CAC5396719.1"/>
    </source>
</evidence>
<keyword evidence="2" id="KW-1185">Reference proteome</keyword>
<sequence>MKVQTVDHTPLSLACEIGNLRLIKFLVEHCGADVNEFFGWPLYWSIYKKHKTIIQYLVESNADVGMCFVDNCNMLMASLDIYNGGSLTIATGKSMNEIDRLKIVHQNQHVKNTPCTDIVNLLVENDAVRKSSPLILFNILKVFLNDKESHTNVNFKNVLDKIWNLDEVKDENGKSILEHAVLDPKLNIVTATMILRKGDINTVNTFKVVCVPTLEKNFSNLNESVDAIWTNIVNEKTSKNIISNTGLSSRQCLHPIVYAAYQGNLKLLSGLMFFPNIPLKNKLDAVEIYGAFLVIKYLKFADALLCWNVSTEMRLGKDIISSLHLFSTVGTGSDLHKLLNILNNKHYQTRKESEKLMKTIIPHQRCAFDFQLEFQSMEDLEHFQLETSKDILIQAGLLYERMIGYGNSFTLAVMLLIAKRYHNEQFLGHFKSSISLVTSSLCFYIKNQMFDKKKTLIVVQQIVKALALALSSEKLRKQLEFNTIMAILKCIFLVCYKFPGTNTLLKEQITYLLITIYKIDEHEKTPDQTSQFRRCLLQIVKLDIRDLFNQTLLHYSVLIRKIVSENIDIDKNGIFSLPPIRWWLSQFENPFRVTQLLLESGADPNVFDINGQTPLHTFFLSFESGKDLTQEDKIVLDALLEAGAHQDYIDVWEMTPIDYSEFTCLPLCRARNRTLQCLVSRVILKNGIQFKGELSVQLANFVRSHARHGKLLSNHQEKYMYHMNMIDN</sequence>
<dbReference type="Pfam" id="PF12796">
    <property type="entry name" value="Ank_2"/>
    <property type="match status" value="1"/>
</dbReference>
<dbReference type="PANTHER" id="PTHR24118">
    <property type="entry name" value="POTE ANKYRIN DOMAIN"/>
    <property type="match status" value="1"/>
</dbReference>
<dbReference type="AlphaFoldDB" id="A0A6J8CN14"/>
<gene>
    <name evidence="1" type="ORF">MCOR_31240</name>
</gene>
<organism evidence="1 2">
    <name type="scientific">Mytilus coruscus</name>
    <name type="common">Sea mussel</name>
    <dbReference type="NCBI Taxonomy" id="42192"/>
    <lineage>
        <taxon>Eukaryota</taxon>
        <taxon>Metazoa</taxon>
        <taxon>Spiralia</taxon>
        <taxon>Lophotrochozoa</taxon>
        <taxon>Mollusca</taxon>
        <taxon>Bivalvia</taxon>
        <taxon>Autobranchia</taxon>
        <taxon>Pteriomorphia</taxon>
        <taxon>Mytilida</taxon>
        <taxon>Mytiloidea</taxon>
        <taxon>Mytilidae</taxon>
        <taxon>Mytilinae</taxon>
        <taxon>Mytilus</taxon>
    </lineage>
</organism>
<evidence type="ECO:0000313" key="2">
    <source>
        <dbReference type="Proteomes" id="UP000507470"/>
    </source>
</evidence>
<dbReference type="Gene3D" id="1.25.40.20">
    <property type="entry name" value="Ankyrin repeat-containing domain"/>
    <property type="match status" value="2"/>
</dbReference>
<proteinExistence type="predicted"/>
<dbReference type="PANTHER" id="PTHR24118:SF99">
    <property type="entry name" value="POTE ANKYRIN DOMAIN FAMILY MEMBER 3C-RELATED"/>
    <property type="match status" value="1"/>
</dbReference>
<accession>A0A6J8CN14</accession>
<dbReference type="SUPFAM" id="SSF48403">
    <property type="entry name" value="Ankyrin repeat"/>
    <property type="match status" value="1"/>
</dbReference>
<dbReference type="OrthoDB" id="6095597at2759"/>
<name>A0A6J8CN14_MYTCO</name>
<dbReference type="InterPro" id="IPR002110">
    <property type="entry name" value="Ankyrin_rpt"/>
</dbReference>
<reference evidence="1 2" key="1">
    <citation type="submission" date="2020-06" db="EMBL/GenBank/DDBJ databases">
        <authorList>
            <person name="Li R."/>
            <person name="Bekaert M."/>
        </authorList>
    </citation>
    <scope>NUCLEOTIDE SEQUENCE [LARGE SCALE GENOMIC DNA]</scope>
    <source>
        <strain evidence="2">wild</strain>
    </source>
</reference>
<dbReference type="InterPro" id="IPR036770">
    <property type="entry name" value="Ankyrin_rpt-contain_sf"/>
</dbReference>